<comment type="similarity">
    <text evidence="2">Belongs to the bacterial solute-binding protein 8 family.</text>
</comment>
<feature type="domain" description="Fe/B12 periplasmic-binding" evidence="6">
    <location>
        <begin position="64"/>
        <end position="326"/>
    </location>
</feature>
<accession>A0A1Z4KFT3</accession>
<evidence type="ECO:0000313" key="7">
    <source>
        <dbReference type="EMBL" id="BAY67836.1"/>
    </source>
</evidence>
<name>A0A1Z4KFT3_ANAVA</name>
<sequence>MKPKYRYKYIKLLLVITLTIVFFKGCHSFLTQNIYSSNEYVKSTECRIIKHKLGEICIPLNPQRIIVTDPENLEILLALGIKPIASARANAVGNKVNILDKDKVDGIINLGKESQINLERIIQLNPDLILGFSYSSQDYKLLSQIAPTAYFNYTETDWKKTLLEVAEVVNKTKKAEKLLEEYQHRIEDLKLKFTQKNKNTKISVMRFYTTIQFTQFLNELSFPVSILEELKLSIPLAQRQVSRGANVSYNNVSLERVDLLESDAMFIALDPGAEENFQTYQNSPLWQTLNVVKNNHVYTVDSGYWIFGNILSANAILDDIVKYLVE</sequence>
<dbReference type="Gene3D" id="3.40.50.1980">
    <property type="entry name" value="Nitrogenase molybdenum iron protein domain"/>
    <property type="match status" value="2"/>
</dbReference>
<protein>
    <submittedName>
        <fullName evidence="7">ABC transporter, iron(III) dicitrate-binding periplasmic protein</fullName>
    </submittedName>
</protein>
<evidence type="ECO:0000256" key="4">
    <source>
        <dbReference type="ARBA" id="ARBA00022729"/>
    </source>
</evidence>
<dbReference type="PANTHER" id="PTHR30532:SF1">
    <property type="entry name" value="IRON(3+)-HYDROXAMATE-BINDING PROTEIN FHUD"/>
    <property type="match status" value="1"/>
</dbReference>
<dbReference type="SUPFAM" id="SSF53807">
    <property type="entry name" value="Helical backbone' metal receptor"/>
    <property type="match status" value="1"/>
</dbReference>
<evidence type="ECO:0000259" key="6">
    <source>
        <dbReference type="PROSITE" id="PS50983"/>
    </source>
</evidence>
<keyword evidence="4" id="KW-0732">Signal</keyword>
<dbReference type="GO" id="GO:0030288">
    <property type="term" value="C:outer membrane-bounded periplasmic space"/>
    <property type="evidence" value="ECO:0007669"/>
    <property type="project" value="TreeGrafter"/>
</dbReference>
<dbReference type="Pfam" id="PF01497">
    <property type="entry name" value="Peripla_BP_2"/>
    <property type="match status" value="1"/>
</dbReference>
<reference evidence="7 8" key="1">
    <citation type="submission" date="2017-06" db="EMBL/GenBank/DDBJ databases">
        <title>Genome sequencing of cyanobaciteial culture collection at National Institute for Environmental Studies (NIES).</title>
        <authorList>
            <person name="Hirose Y."/>
            <person name="Shimura Y."/>
            <person name="Fujisawa T."/>
            <person name="Nakamura Y."/>
            <person name="Kawachi M."/>
        </authorList>
    </citation>
    <scope>NUCLEOTIDE SEQUENCE [LARGE SCALE GENOMIC DNA]</scope>
    <source>
        <strain evidence="7 8">NIES-23</strain>
    </source>
</reference>
<dbReference type="GO" id="GO:1901678">
    <property type="term" value="P:iron coordination entity transport"/>
    <property type="evidence" value="ECO:0007669"/>
    <property type="project" value="UniProtKB-ARBA"/>
</dbReference>
<dbReference type="InterPro" id="IPR051313">
    <property type="entry name" value="Bact_iron-sidero_bind"/>
</dbReference>
<keyword evidence="3" id="KW-0813">Transport</keyword>
<dbReference type="EMBL" id="AP018216">
    <property type="protein sequence ID" value="BAY67836.1"/>
    <property type="molecule type" value="Genomic_DNA"/>
</dbReference>
<evidence type="ECO:0000256" key="2">
    <source>
        <dbReference type="ARBA" id="ARBA00008814"/>
    </source>
</evidence>
<gene>
    <name evidence="7" type="ORF">NIES23_06180</name>
</gene>
<dbReference type="Proteomes" id="UP000217507">
    <property type="component" value="Chromosome"/>
</dbReference>
<evidence type="ECO:0000256" key="5">
    <source>
        <dbReference type="SAM" id="Coils"/>
    </source>
</evidence>
<evidence type="ECO:0000313" key="8">
    <source>
        <dbReference type="Proteomes" id="UP000217507"/>
    </source>
</evidence>
<comment type="subcellular location">
    <subcellularLocation>
        <location evidence="1">Cell envelope</location>
    </subcellularLocation>
</comment>
<keyword evidence="5" id="KW-0175">Coiled coil</keyword>
<evidence type="ECO:0000256" key="1">
    <source>
        <dbReference type="ARBA" id="ARBA00004196"/>
    </source>
</evidence>
<dbReference type="AlphaFoldDB" id="A0A1Z4KFT3"/>
<dbReference type="InterPro" id="IPR002491">
    <property type="entry name" value="ABC_transptr_periplasmic_BD"/>
</dbReference>
<dbReference type="PANTHER" id="PTHR30532">
    <property type="entry name" value="IRON III DICITRATE-BINDING PERIPLASMIC PROTEIN"/>
    <property type="match status" value="1"/>
</dbReference>
<dbReference type="CDD" id="cd01146">
    <property type="entry name" value="FhuD"/>
    <property type="match status" value="1"/>
</dbReference>
<organism evidence="7 8">
    <name type="scientific">Trichormus variabilis NIES-23</name>
    <dbReference type="NCBI Taxonomy" id="1973479"/>
    <lineage>
        <taxon>Bacteria</taxon>
        <taxon>Bacillati</taxon>
        <taxon>Cyanobacteriota</taxon>
        <taxon>Cyanophyceae</taxon>
        <taxon>Nostocales</taxon>
        <taxon>Nostocaceae</taxon>
        <taxon>Trichormus</taxon>
    </lineage>
</organism>
<dbReference type="PROSITE" id="PS50983">
    <property type="entry name" value="FE_B12_PBP"/>
    <property type="match status" value="1"/>
</dbReference>
<proteinExistence type="inferred from homology"/>
<evidence type="ECO:0000256" key="3">
    <source>
        <dbReference type="ARBA" id="ARBA00022448"/>
    </source>
</evidence>
<feature type="coiled-coil region" evidence="5">
    <location>
        <begin position="165"/>
        <end position="199"/>
    </location>
</feature>